<keyword evidence="2" id="KW-1185">Reference proteome</keyword>
<sequence length="68" mass="7995">MMFHGLFFDSVSWKKKNQTNVRSFSVVKKVTLIYLYDSRVGFSFTSLVTFDAANRDSIDWNQSEKKFT</sequence>
<evidence type="ECO:0000313" key="1">
    <source>
        <dbReference type="EMBL" id="KAK6624163.1"/>
    </source>
</evidence>
<organism evidence="1 2">
    <name type="scientific">Polyplax serrata</name>
    <name type="common">Common mouse louse</name>
    <dbReference type="NCBI Taxonomy" id="468196"/>
    <lineage>
        <taxon>Eukaryota</taxon>
        <taxon>Metazoa</taxon>
        <taxon>Ecdysozoa</taxon>
        <taxon>Arthropoda</taxon>
        <taxon>Hexapoda</taxon>
        <taxon>Insecta</taxon>
        <taxon>Pterygota</taxon>
        <taxon>Neoptera</taxon>
        <taxon>Paraneoptera</taxon>
        <taxon>Psocodea</taxon>
        <taxon>Troctomorpha</taxon>
        <taxon>Phthiraptera</taxon>
        <taxon>Anoplura</taxon>
        <taxon>Polyplacidae</taxon>
        <taxon>Polyplax</taxon>
    </lineage>
</organism>
<name>A0ABR1AQK8_POLSC</name>
<evidence type="ECO:0000313" key="2">
    <source>
        <dbReference type="Proteomes" id="UP001359485"/>
    </source>
</evidence>
<dbReference type="Proteomes" id="UP001359485">
    <property type="component" value="Unassembled WGS sequence"/>
</dbReference>
<protein>
    <submittedName>
        <fullName evidence="1">Uncharacterized protein</fullName>
    </submittedName>
</protein>
<dbReference type="EMBL" id="JAWJWF010000046">
    <property type="protein sequence ID" value="KAK6624163.1"/>
    <property type="molecule type" value="Genomic_DNA"/>
</dbReference>
<reference evidence="1 2" key="1">
    <citation type="submission" date="2023-09" db="EMBL/GenBank/DDBJ databases">
        <title>Genomes of two closely related lineages of the louse Polyplax serrata with different host specificities.</title>
        <authorList>
            <person name="Martinu J."/>
            <person name="Tarabai H."/>
            <person name="Stefka J."/>
            <person name="Hypsa V."/>
        </authorList>
    </citation>
    <scope>NUCLEOTIDE SEQUENCE [LARGE SCALE GENOMIC DNA]</scope>
    <source>
        <strain evidence="1">98ZLc_SE</strain>
    </source>
</reference>
<comment type="caution">
    <text evidence="1">The sequence shown here is derived from an EMBL/GenBank/DDBJ whole genome shotgun (WGS) entry which is preliminary data.</text>
</comment>
<accession>A0ABR1AQK8</accession>
<gene>
    <name evidence="1" type="ORF">RUM44_011021</name>
</gene>
<proteinExistence type="predicted"/>